<dbReference type="InterPro" id="IPR058792">
    <property type="entry name" value="Beta-barrel_RND_2"/>
</dbReference>
<evidence type="ECO:0000313" key="8">
    <source>
        <dbReference type="Proteomes" id="UP000239772"/>
    </source>
</evidence>
<comment type="caution">
    <text evidence="7">The sequence shown here is derived from an EMBL/GenBank/DDBJ whole genome shotgun (WGS) entry which is preliminary data.</text>
</comment>
<dbReference type="Gene3D" id="1.10.287.470">
    <property type="entry name" value="Helix hairpin bin"/>
    <property type="match status" value="2"/>
</dbReference>
<feature type="domain" description="Multidrug resistance protein MdtA-like barrel-sandwich hybrid" evidence="5">
    <location>
        <begin position="98"/>
        <end position="293"/>
    </location>
</feature>
<dbReference type="InterPro" id="IPR058625">
    <property type="entry name" value="MdtA-like_BSH"/>
</dbReference>
<dbReference type="PANTHER" id="PTHR30386">
    <property type="entry name" value="MEMBRANE FUSION SUBUNIT OF EMRAB-TOLC MULTIDRUG EFFLUX PUMP"/>
    <property type="match status" value="1"/>
</dbReference>
<dbReference type="Pfam" id="PF25917">
    <property type="entry name" value="BSH_RND"/>
    <property type="match status" value="1"/>
</dbReference>
<dbReference type="Pfam" id="PF25876">
    <property type="entry name" value="HH_MFP_RND"/>
    <property type="match status" value="1"/>
</dbReference>
<gene>
    <name evidence="7" type="ORF">SLNSH_02995</name>
</gene>
<dbReference type="SUPFAM" id="SSF111369">
    <property type="entry name" value="HlyD-like secretion proteins"/>
    <property type="match status" value="2"/>
</dbReference>
<dbReference type="Proteomes" id="UP000239772">
    <property type="component" value="Unassembled WGS sequence"/>
</dbReference>
<keyword evidence="3" id="KW-0472">Membrane</keyword>
<keyword evidence="1" id="KW-0175">Coiled coil</keyword>
<evidence type="ECO:0000313" key="7">
    <source>
        <dbReference type="EMBL" id="PSC06777.1"/>
    </source>
</evidence>
<name>A0A2T1HYK2_9HYPH</name>
<feature type="coiled-coil region" evidence="1">
    <location>
        <begin position="158"/>
        <end position="258"/>
    </location>
</feature>
<keyword evidence="3" id="KW-0812">Transmembrane</keyword>
<dbReference type="AlphaFoldDB" id="A0A2T1HYK2"/>
<dbReference type="RefSeq" id="WP_106335155.1">
    <property type="nucleotide sequence ID" value="NZ_PVZS01000002.1"/>
</dbReference>
<accession>A0A2T1HYK2</accession>
<dbReference type="InterPro" id="IPR058624">
    <property type="entry name" value="MdtA-like_HH"/>
</dbReference>
<dbReference type="OrthoDB" id="9811754at2"/>
<evidence type="ECO:0000259" key="4">
    <source>
        <dbReference type="Pfam" id="PF25876"/>
    </source>
</evidence>
<dbReference type="Pfam" id="PF25954">
    <property type="entry name" value="Beta-barrel_RND_2"/>
    <property type="match status" value="1"/>
</dbReference>
<evidence type="ECO:0000259" key="6">
    <source>
        <dbReference type="Pfam" id="PF25954"/>
    </source>
</evidence>
<dbReference type="GO" id="GO:0055085">
    <property type="term" value="P:transmembrane transport"/>
    <property type="evidence" value="ECO:0007669"/>
    <property type="project" value="InterPro"/>
</dbReference>
<dbReference type="Gene3D" id="2.40.50.100">
    <property type="match status" value="1"/>
</dbReference>
<dbReference type="EMBL" id="PVZS01000002">
    <property type="protein sequence ID" value="PSC06777.1"/>
    <property type="molecule type" value="Genomic_DNA"/>
</dbReference>
<feature type="domain" description="CusB-like beta-barrel" evidence="6">
    <location>
        <begin position="297"/>
        <end position="340"/>
    </location>
</feature>
<evidence type="ECO:0000256" key="1">
    <source>
        <dbReference type="SAM" id="Coils"/>
    </source>
</evidence>
<keyword evidence="8" id="KW-1185">Reference proteome</keyword>
<evidence type="ECO:0000256" key="3">
    <source>
        <dbReference type="SAM" id="Phobius"/>
    </source>
</evidence>
<dbReference type="InterPro" id="IPR050739">
    <property type="entry name" value="MFP"/>
</dbReference>
<proteinExistence type="predicted"/>
<protein>
    <submittedName>
        <fullName evidence="7">Hemolysin D</fullName>
    </submittedName>
</protein>
<organism evidence="7 8">
    <name type="scientific">Alsobacter soli</name>
    <dbReference type="NCBI Taxonomy" id="2109933"/>
    <lineage>
        <taxon>Bacteria</taxon>
        <taxon>Pseudomonadati</taxon>
        <taxon>Pseudomonadota</taxon>
        <taxon>Alphaproteobacteria</taxon>
        <taxon>Hyphomicrobiales</taxon>
        <taxon>Alsobacteraceae</taxon>
        <taxon>Alsobacter</taxon>
    </lineage>
</organism>
<reference evidence="8" key="1">
    <citation type="submission" date="2018-03" db="EMBL/GenBank/DDBJ databases">
        <authorList>
            <person name="Sun L."/>
            <person name="Liu H."/>
            <person name="Chen W."/>
            <person name="Huang K."/>
            <person name="Liu W."/>
            <person name="Gao X."/>
        </authorList>
    </citation>
    <scope>NUCLEOTIDE SEQUENCE [LARGE SCALE GENOMIC DNA]</scope>
    <source>
        <strain evidence="8">SH9</strain>
    </source>
</reference>
<dbReference type="Gene3D" id="2.40.30.170">
    <property type="match status" value="1"/>
</dbReference>
<dbReference type="PANTHER" id="PTHR30386:SF24">
    <property type="entry name" value="MULTIDRUG RESISTANCE EFFLUX PUMP"/>
    <property type="match status" value="1"/>
</dbReference>
<keyword evidence="3" id="KW-1133">Transmembrane helix</keyword>
<feature type="domain" description="Multidrug resistance protein MdtA-like alpha-helical hairpin" evidence="4">
    <location>
        <begin position="165"/>
        <end position="228"/>
    </location>
</feature>
<feature type="region of interest" description="Disordered" evidence="2">
    <location>
        <begin position="1"/>
        <end position="35"/>
    </location>
</feature>
<feature type="transmembrane region" description="Helical" evidence="3">
    <location>
        <begin position="58"/>
        <end position="79"/>
    </location>
</feature>
<sequence>MSETSGSPVLDRKPDSPLGAPAEQPRTGGEMVAAQGGAAAARGLDGQVIPPKRSKKKLVLTALLLAAIGGGGWFGYGWWTHGRFVVSTDDAYVKADVTTLAAKVAGYVTAVPFANNASVKAGDVIARIDDGDYKLAVEAAKGKVETQQATIERLGRTIEAQTATLGQARAQQAAAEAEQTRAAADFARAQALAASDFGSKQRLDQARADRDRAVASVESAKAAIASAEAGVSVAKAQQGEARRQLDELRTALAKAERDLSFTVITAPVDGVIGNRAVEVGNYVQPGTRLAALVPLGSVYVEANFKETQLARIQPGQKVEVEVDALPGHTLEGRVESFAPGSGSIFSLLPPENATGNFTKIVQRVPVRIAVPEDIARQGLLRPGLSVVANVWTKRDGVEQGGAQAATRSADAAQ</sequence>
<evidence type="ECO:0000259" key="5">
    <source>
        <dbReference type="Pfam" id="PF25917"/>
    </source>
</evidence>
<evidence type="ECO:0000256" key="2">
    <source>
        <dbReference type="SAM" id="MobiDB-lite"/>
    </source>
</evidence>